<keyword evidence="5 7" id="KW-1133">Transmembrane helix</keyword>
<gene>
    <name evidence="9" type="ORF">AB5J58_48635</name>
</gene>
<dbReference type="EMBL" id="CP163431">
    <property type="protein sequence ID" value="XDQ07567.1"/>
    <property type="molecule type" value="Genomic_DNA"/>
</dbReference>
<evidence type="ECO:0000256" key="3">
    <source>
        <dbReference type="ARBA" id="ARBA00022475"/>
    </source>
</evidence>
<feature type="transmembrane region" description="Helical" evidence="7">
    <location>
        <begin position="340"/>
        <end position="362"/>
    </location>
</feature>
<keyword evidence="4 7" id="KW-0812">Transmembrane</keyword>
<evidence type="ECO:0000256" key="1">
    <source>
        <dbReference type="ARBA" id="ARBA00004651"/>
    </source>
</evidence>
<comment type="subcellular location">
    <subcellularLocation>
        <location evidence="1">Cell membrane</location>
        <topology evidence="1">Multi-pass membrane protein</topology>
    </subcellularLocation>
</comment>
<feature type="transmembrane region" description="Helical" evidence="7">
    <location>
        <begin position="39"/>
        <end position="62"/>
    </location>
</feature>
<evidence type="ECO:0000313" key="9">
    <source>
        <dbReference type="EMBL" id="XDQ07567.1"/>
    </source>
</evidence>
<dbReference type="InterPro" id="IPR036259">
    <property type="entry name" value="MFS_trans_sf"/>
</dbReference>
<dbReference type="Pfam" id="PF07690">
    <property type="entry name" value="MFS_1"/>
    <property type="match status" value="1"/>
</dbReference>
<keyword evidence="3" id="KW-1003">Cell membrane</keyword>
<feature type="transmembrane region" description="Helical" evidence="7">
    <location>
        <begin position="276"/>
        <end position="297"/>
    </location>
</feature>
<dbReference type="InterPro" id="IPR020846">
    <property type="entry name" value="MFS_dom"/>
</dbReference>
<dbReference type="PANTHER" id="PTHR23517:SF2">
    <property type="entry name" value="MULTIDRUG RESISTANCE PROTEIN MDTH"/>
    <property type="match status" value="1"/>
</dbReference>
<evidence type="ECO:0000256" key="4">
    <source>
        <dbReference type="ARBA" id="ARBA00022692"/>
    </source>
</evidence>
<evidence type="ECO:0000256" key="5">
    <source>
        <dbReference type="ARBA" id="ARBA00022989"/>
    </source>
</evidence>
<sequence length="406" mass="42532">MLPDTTGRRRIVVASAVDTLGVGLFLPLSLYYFTVSTQLSLTGIGTTTSAATLAALFTAPYAGALTDRLGPRNIAVLSNIVVAVGYMSYLVVHDYLELFAAVFVVMAGDRLYFAAWPTLIADISDDNQRDAWYALIQTVGAGSLGTGALLSGILLASETAQQIDLLIVFNALTSVVAALLTLSLRVPRRPAGGGRPGGKNYAAVLRDRTFVRLLVGQALMAAAWILPGTFLPLYLVRSLGLPAWYAMVVFSFNYFLVFLFQLLVTNLFHAFRRTRTIALGACCFVVTTAVMAAAPLADRTGALALLVTAIAIYTVGEMLCVPAGNAAVAAHAPAEMRGMYMATFQLTGAIAFGAGPGLVGVLFALDPAWVLVAVALAVTLGGVTVLSSDRALVRACGDTAGGSHDV</sequence>
<accession>A0AB39MNI7</accession>
<dbReference type="AlphaFoldDB" id="A0AB39MNI7"/>
<evidence type="ECO:0000256" key="6">
    <source>
        <dbReference type="ARBA" id="ARBA00023136"/>
    </source>
</evidence>
<feature type="domain" description="Major facilitator superfamily (MFS) profile" evidence="8">
    <location>
        <begin position="1"/>
        <end position="391"/>
    </location>
</feature>
<protein>
    <submittedName>
        <fullName evidence="9">MFS transporter</fullName>
    </submittedName>
</protein>
<evidence type="ECO:0000259" key="8">
    <source>
        <dbReference type="PROSITE" id="PS50850"/>
    </source>
</evidence>
<keyword evidence="6 7" id="KW-0472">Membrane</keyword>
<name>A0AB39MNI7_9ACTN</name>
<feature type="transmembrane region" description="Helical" evidence="7">
    <location>
        <begin position="303"/>
        <end position="328"/>
    </location>
</feature>
<keyword evidence="2" id="KW-0813">Transport</keyword>
<evidence type="ECO:0000256" key="2">
    <source>
        <dbReference type="ARBA" id="ARBA00022448"/>
    </source>
</evidence>
<organism evidence="9">
    <name type="scientific">Streptomyces sp. R08</name>
    <dbReference type="NCBI Taxonomy" id="3238624"/>
    <lineage>
        <taxon>Bacteria</taxon>
        <taxon>Bacillati</taxon>
        <taxon>Actinomycetota</taxon>
        <taxon>Actinomycetes</taxon>
        <taxon>Kitasatosporales</taxon>
        <taxon>Streptomycetaceae</taxon>
        <taxon>Streptomyces</taxon>
    </lineage>
</organism>
<reference evidence="9" key="1">
    <citation type="submission" date="2024-07" db="EMBL/GenBank/DDBJ databases">
        <authorList>
            <person name="Yu S.T."/>
        </authorList>
    </citation>
    <scope>NUCLEOTIDE SEQUENCE</scope>
    <source>
        <strain evidence="9">R08</strain>
    </source>
</reference>
<feature type="transmembrane region" description="Helical" evidence="7">
    <location>
        <begin position="98"/>
        <end position="119"/>
    </location>
</feature>
<dbReference type="Gene3D" id="1.20.1250.20">
    <property type="entry name" value="MFS general substrate transporter like domains"/>
    <property type="match status" value="1"/>
</dbReference>
<dbReference type="SUPFAM" id="SSF103473">
    <property type="entry name" value="MFS general substrate transporter"/>
    <property type="match status" value="1"/>
</dbReference>
<dbReference type="InterPro" id="IPR011701">
    <property type="entry name" value="MFS"/>
</dbReference>
<dbReference type="RefSeq" id="WP_369192338.1">
    <property type="nucleotide sequence ID" value="NZ_CP163431.1"/>
</dbReference>
<dbReference type="InterPro" id="IPR050171">
    <property type="entry name" value="MFS_Transporters"/>
</dbReference>
<feature type="transmembrane region" description="Helical" evidence="7">
    <location>
        <begin position="131"/>
        <end position="155"/>
    </location>
</feature>
<feature type="transmembrane region" description="Helical" evidence="7">
    <location>
        <begin position="12"/>
        <end position="33"/>
    </location>
</feature>
<feature type="transmembrane region" description="Helical" evidence="7">
    <location>
        <begin position="167"/>
        <end position="188"/>
    </location>
</feature>
<dbReference type="GO" id="GO:0005886">
    <property type="term" value="C:plasma membrane"/>
    <property type="evidence" value="ECO:0007669"/>
    <property type="project" value="UniProtKB-SubCell"/>
</dbReference>
<dbReference type="PANTHER" id="PTHR23517">
    <property type="entry name" value="RESISTANCE PROTEIN MDTM, PUTATIVE-RELATED-RELATED"/>
    <property type="match status" value="1"/>
</dbReference>
<evidence type="ECO:0000256" key="7">
    <source>
        <dbReference type="SAM" id="Phobius"/>
    </source>
</evidence>
<dbReference type="PROSITE" id="PS50850">
    <property type="entry name" value="MFS"/>
    <property type="match status" value="1"/>
</dbReference>
<feature type="transmembrane region" description="Helical" evidence="7">
    <location>
        <begin position="243"/>
        <end position="264"/>
    </location>
</feature>
<feature type="transmembrane region" description="Helical" evidence="7">
    <location>
        <begin position="74"/>
        <end position="92"/>
    </location>
</feature>
<dbReference type="GO" id="GO:0022857">
    <property type="term" value="F:transmembrane transporter activity"/>
    <property type="evidence" value="ECO:0007669"/>
    <property type="project" value="InterPro"/>
</dbReference>
<feature type="transmembrane region" description="Helical" evidence="7">
    <location>
        <begin position="368"/>
        <end position="386"/>
    </location>
</feature>
<proteinExistence type="predicted"/>
<feature type="transmembrane region" description="Helical" evidence="7">
    <location>
        <begin position="209"/>
        <end position="231"/>
    </location>
</feature>